<feature type="compositionally biased region" description="Basic residues" evidence="1">
    <location>
        <begin position="73"/>
        <end position="86"/>
    </location>
</feature>
<keyword evidence="3" id="KW-1185">Reference proteome</keyword>
<feature type="compositionally biased region" description="Polar residues" evidence="1">
    <location>
        <begin position="109"/>
        <end position="129"/>
    </location>
</feature>
<dbReference type="EMBL" id="CP144747">
    <property type="protein sequence ID" value="WVZ63213.1"/>
    <property type="molecule type" value="Genomic_DNA"/>
</dbReference>
<sequence length="129" mass="14076">MAALGKFAAAHRFKLRFWDAFANISASAGAWPEQGKLAPAPQPGQQESWHPLCEILEHKQSKHVHSHTSNPTSKRKRGMRSLRKGRNLGGEYTWSRTKEAAPAPAPRQNFCSAQSSVALDSASSLPTAT</sequence>
<evidence type="ECO:0000313" key="3">
    <source>
        <dbReference type="Proteomes" id="UP001341281"/>
    </source>
</evidence>
<name>A0AAQ3SYK7_PASNO</name>
<accession>A0AAQ3SYK7</accession>
<reference evidence="2 3" key="1">
    <citation type="submission" date="2024-02" db="EMBL/GenBank/DDBJ databases">
        <title>High-quality chromosome-scale genome assembly of Pensacola bahiagrass (Paspalum notatum Flugge var. saurae).</title>
        <authorList>
            <person name="Vega J.M."/>
            <person name="Podio M."/>
            <person name="Orjuela J."/>
            <person name="Siena L.A."/>
            <person name="Pessino S.C."/>
            <person name="Combes M.C."/>
            <person name="Mariac C."/>
            <person name="Albertini E."/>
            <person name="Pupilli F."/>
            <person name="Ortiz J.P.A."/>
            <person name="Leblanc O."/>
        </authorList>
    </citation>
    <scope>NUCLEOTIDE SEQUENCE [LARGE SCALE GENOMIC DNA]</scope>
    <source>
        <strain evidence="2">R1</strain>
        <tissue evidence="2">Leaf</tissue>
    </source>
</reference>
<dbReference type="AlphaFoldDB" id="A0AAQ3SYK7"/>
<proteinExistence type="predicted"/>
<evidence type="ECO:0000256" key="1">
    <source>
        <dbReference type="SAM" id="MobiDB-lite"/>
    </source>
</evidence>
<organism evidence="2 3">
    <name type="scientific">Paspalum notatum var. saurae</name>
    <dbReference type="NCBI Taxonomy" id="547442"/>
    <lineage>
        <taxon>Eukaryota</taxon>
        <taxon>Viridiplantae</taxon>
        <taxon>Streptophyta</taxon>
        <taxon>Embryophyta</taxon>
        <taxon>Tracheophyta</taxon>
        <taxon>Spermatophyta</taxon>
        <taxon>Magnoliopsida</taxon>
        <taxon>Liliopsida</taxon>
        <taxon>Poales</taxon>
        <taxon>Poaceae</taxon>
        <taxon>PACMAD clade</taxon>
        <taxon>Panicoideae</taxon>
        <taxon>Andropogonodae</taxon>
        <taxon>Paspaleae</taxon>
        <taxon>Paspalinae</taxon>
        <taxon>Paspalum</taxon>
    </lineage>
</organism>
<gene>
    <name evidence="2" type="ORF">U9M48_012860</name>
</gene>
<protein>
    <submittedName>
        <fullName evidence="2">Uncharacterized protein</fullName>
    </submittedName>
</protein>
<feature type="region of interest" description="Disordered" evidence="1">
    <location>
        <begin position="60"/>
        <end position="129"/>
    </location>
</feature>
<evidence type="ECO:0000313" key="2">
    <source>
        <dbReference type="EMBL" id="WVZ63213.1"/>
    </source>
</evidence>
<dbReference type="Proteomes" id="UP001341281">
    <property type="component" value="Chromosome 03"/>
</dbReference>